<dbReference type="PANTHER" id="PTHR30055:SF234">
    <property type="entry name" value="HTH-TYPE TRANSCRIPTIONAL REGULATOR BETI"/>
    <property type="match status" value="1"/>
</dbReference>
<dbReference type="OrthoDB" id="9795011at2"/>
<dbReference type="Pfam" id="PF21597">
    <property type="entry name" value="TetR_C_43"/>
    <property type="match status" value="1"/>
</dbReference>
<dbReference type="InterPro" id="IPR036271">
    <property type="entry name" value="Tet_transcr_reg_TetR-rel_C_sf"/>
</dbReference>
<dbReference type="Pfam" id="PF00440">
    <property type="entry name" value="TetR_N"/>
    <property type="match status" value="1"/>
</dbReference>
<evidence type="ECO:0000256" key="2">
    <source>
        <dbReference type="ARBA" id="ARBA00023125"/>
    </source>
</evidence>
<accession>A0A3L7A3R9</accession>
<feature type="region of interest" description="Disordered" evidence="5">
    <location>
        <begin position="1"/>
        <end position="23"/>
    </location>
</feature>
<organism evidence="7 8">
    <name type="scientific">Xanthobacter tagetidis</name>
    <dbReference type="NCBI Taxonomy" id="60216"/>
    <lineage>
        <taxon>Bacteria</taxon>
        <taxon>Pseudomonadati</taxon>
        <taxon>Pseudomonadota</taxon>
        <taxon>Alphaproteobacteria</taxon>
        <taxon>Hyphomicrobiales</taxon>
        <taxon>Xanthobacteraceae</taxon>
        <taxon>Xanthobacter</taxon>
    </lineage>
</organism>
<evidence type="ECO:0000256" key="3">
    <source>
        <dbReference type="ARBA" id="ARBA00023163"/>
    </source>
</evidence>
<keyword evidence="2 4" id="KW-0238">DNA-binding</keyword>
<evidence type="ECO:0000256" key="4">
    <source>
        <dbReference type="PROSITE-ProRule" id="PRU00335"/>
    </source>
</evidence>
<keyword evidence="1" id="KW-0805">Transcription regulation</keyword>
<evidence type="ECO:0000313" key="8">
    <source>
        <dbReference type="Proteomes" id="UP000269692"/>
    </source>
</evidence>
<dbReference type="RefSeq" id="WP_121624683.1">
    <property type="nucleotide sequence ID" value="NZ_JACIIW010000005.1"/>
</dbReference>
<keyword evidence="8" id="KW-1185">Reference proteome</keyword>
<feature type="compositionally biased region" description="Low complexity" evidence="5">
    <location>
        <begin position="8"/>
        <end position="17"/>
    </location>
</feature>
<evidence type="ECO:0000259" key="6">
    <source>
        <dbReference type="PROSITE" id="PS50977"/>
    </source>
</evidence>
<dbReference type="InterPro" id="IPR050109">
    <property type="entry name" value="HTH-type_TetR-like_transc_reg"/>
</dbReference>
<keyword evidence="3" id="KW-0804">Transcription</keyword>
<dbReference type="PRINTS" id="PR00455">
    <property type="entry name" value="HTHTETR"/>
</dbReference>
<name>A0A3L7A3R9_9HYPH</name>
<dbReference type="Proteomes" id="UP000269692">
    <property type="component" value="Unassembled WGS sequence"/>
</dbReference>
<dbReference type="GO" id="GO:0000976">
    <property type="term" value="F:transcription cis-regulatory region binding"/>
    <property type="evidence" value="ECO:0007669"/>
    <property type="project" value="TreeGrafter"/>
</dbReference>
<feature type="DNA-binding region" description="H-T-H motif" evidence="4">
    <location>
        <begin position="47"/>
        <end position="66"/>
    </location>
</feature>
<evidence type="ECO:0000256" key="1">
    <source>
        <dbReference type="ARBA" id="ARBA00023015"/>
    </source>
</evidence>
<dbReference type="SUPFAM" id="SSF48498">
    <property type="entry name" value="Tetracyclin repressor-like, C-terminal domain"/>
    <property type="match status" value="1"/>
</dbReference>
<dbReference type="InterPro" id="IPR001647">
    <property type="entry name" value="HTH_TetR"/>
</dbReference>
<feature type="domain" description="HTH tetR-type" evidence="6">
    <location>
        <begin position="25"/>
        <end position="84"/>
    </location>
</feature>
<dbReference type="SUPFAM" id="SSF46689">
    <property type="entry name" value="Homeodomain-like"/>
    <property type="match status" value="1"/>
</dbReference>
<sequence length="199" mass="21643">MESHDPDAAAPGGAPARRGQRADAQRNLETLLRAAKEVFAQAGLDAPVRDIAARAGVGVGTVYRHFPRRPDLIAAVFRQEMDACADAADALAATHPPFEALELWMQRFVDLAATKYGLARALHSGDPAFDGLPERREQRLWPAFRGLFERARADGAIKSDIAADDFLYAAGHLCLSVQDSRPEQARRLVGLLVQGLRHA</sequence>
<dbReference type="EMBL" id="RCTF01000017">
    <property type="protein sequence ID" value="RLP74847.1"/>
    <property type="molecule type" value="Genomic_DNA"/>
</dbReference>
<dbReference type="PANTHER" id="PTHR30055">
    <property type="entry name" value="HTH-TYPE TRANSCRIPTIONAL REGULATOR RUTR"/>
    <property type="match status" value="1"/>
</dbReference>
<reference evidence="7 8" key="1">
    <citation type="submission" date="2018-10" db="EMBL/GenBank/DDBJ databases">
        <title>Xanthobacter tagetidis genome sequencing and assembly.</title>
        <authorList>
            <person name="Maclea K.S."/>
            <person name="Goen A.E."/>
            <person name="Fatima S.A."/>
        </authorList>
    </citation>
    <scope>NUCLEOTIDE SEQUENCE [LARGE SCALE GENOMIC DNA]</scope>
    <source>
        <strain evidence="7 8">ATCC 700314</strain>
    </source>
</reference>
<dbReference type="Gene3D" id="1.10.357.10">
    <property type="entry name" value="Tetracycline Repressor, domain 2"/>
    <property type="match status" value="1"/>
</dbReference>
<dbReference type="InterPro" id="IPR009057">
    <property type="entry name" value="Homeodomain-like_sf"/>
</dbReference>
<evidence type="ECO:0000256" key="5">
    <source>
        <dbReference type="SAM" id="MobiDB-lite"/>
    </source>
</evidence>
<evidence type="ECO:0000313" key="7">
    <source>
        <dbReference type="EMBL" id="RLP74847.1"/>
    </source>
</evidence>
<dbReference type="InterPro" id="IPR049445">
    <property type="entry name" value="TetR_SbtR-like_C"/>
</dbReference>
<protein>
    <submittedName>
        <fullName evidence="7">TetR/AcrR family transcriptional regulator</fullName>
    </submittedName>
</protein>
<dbReference type="GO" id="GO:0003700">
    <property type="term" value="F:DNA-binding transcription factor activity"/>
    <property type="evidence" value="ECO:0007669"/>
    <property type="project" value="TreeGrafter"/>
</dbReference>
<gene>
    <name evidence="7" type="ORF">D9R14_17730</name>
</gene>
<dbReference type="PROSITE" id="PS50977">
    <property type="entry name" value="HTH_TETR_2"/>
    <property type="match status" value="1"/>
</dbReference>
<dbReference type="AlphaFoldDB" id="A0A3L7A3R9"/>
<proteinExistence type="predicted"/>
<comment type="caution">
    <text evidence="7">The sequence shown here is derived from an EMBL/GenBank/DDBJ whole genome shotgun (WGS) entry which is preliminary data.</text>
</comment>